<proteinExistence type="predicted"/>
<evidence type="ECO:0000313" key="1">
    <source>
        <dbReference type="EMBL" id="VVQ24082.1"/>
    </source>
</evidence>
<protein>
    <submittedName>
        <fullName evidence="1">Uncharacterized protein</fullName>
    </submittedName>
</protein>
<dbReference type="AlphaFoldDB" id="A0A5E7VN20"/>
<reference evidence="1 2" key="1">
    <citation type="submission" date="2019-09" db="EMBL/GenBank/DDBJ databases">
        <authorList>
            <person name="Chandra G."/>
            <person name="Truman W A."/>
        </authorList>
    </citation>
    <scope>NUCLEOTIDE SEQUENCE [LARGE SCALE GENOMIC DNA]</scope>
    <source>
        <strain evidence="1">PS925</strain>
    </source>
</reference>
<gene>
    <name evidence="1" type="ORF">PS925_05446</name>
</gene>
<evidence type="ECO:0000313" key="2">
    <source>
        <dbReference type="Proteomes" id="UP000412311"/>
    </source>
</evidence>
<organism evidence="1 2">
    <name type="scientific">Pseudomonas fluorescens</name>
    <dbReference type="NCBI Taxonomy" id="294"/>
    <lineage>
        <taxon>Bacteria</taxon>
        <taxon>Pseudomonadati</taxon>
        <taxon>Pseudomonadota</taxon>
        <taxon>Gammaproteobacteria</taxon>
        <taxon>Pseudomonadales</taxon>
        <taxon>Pseudomonadaceae</taxon>
        <taxon>Pseudomonas</taxon>
    </lineage>
</organism>
<accession>A0A5E7VN20</accession>
<name>A0A5E7VN20_PSEFL</name>
<dbReference type="Proteomes" id="UP000412311">
    <property type="component" value="Unassembled WGS sequence"/>
</dbReference>
<dbReference type="RefSeq" id="WP_150795447.1">
    <property type="nucleotide sequence ID" value="NZ_CABVJG010000022.1"/>
</dbReference>
<sequence>MTNPNASPAVWVNGILNVDVKGTIGDTPVKLTSFLTTSLSTSFNQLGGYNFSFEDNHSSSSRRSLTISLRKLLDPSIAGYFEYVVTERGLQPYDFEVTSSSGIAVSQLNSGLYFYSLDNLQISAKAVHGDETRELTGNGYFFLQELTYPI</sequence>
<dbReference type="EMBL" id="CABVJG010000022">
    <property type="protein sequence ID" value="VVQ24082.1"/>
    <property type="molecule type" value="Genomic_DNA"/>
</dbReference>